<proteinExistence type="predicted"/>
<dbReference type="EMBL" id="CAADEZ010000462">
    <property type="protein sequence ID" value="VFJ67991.1"/>
    <property type="molecule type" value="Genomic_DNA"/>
</dbReference>
<protein>
    <submittedName>
        <fullName evidence="1">Uncharacterized protein</fullName>
    </submittedName>
</protein>
<evidence type="ECO:0000313" key="1">
    <source>
        <dbReference type="EMBL" id="VFJ67991.1"/>
    </source>
</evidence>
<reference evidence="1" key="1">
    <citation type="submission" date="2019-02" db="EMBL/GenBank/DDBJ databases">
        <authorList>
            <person name="Gruber-Vodicka R. H."/>
            <person name="Seah K. B. B."/>
        </authorList>
    </citation>
    <scope>NUCLEOTIDE SEQUENCE</scope>
    <source>
        <strain evidence="1">BECK_BZ163</strain>
        <strain evidence="3">BECK_BZ164</strain>
        <strain evidence="2">BECK_BZ165</strain>
    </source>
</reference>
<gene>
    <name evidence="1" type="ORF">BECKFM1743A_GA0114220_104623</name>
    <name evidence="3" type="ORF">BECKFM1743B_GA0114221_104501</name>
    <name evidence="4" type="ORF">BECKFM1743B_GA0114221_109521</name>
    <name evidence="2" type="ORF">BECKFM1743C_GA0114222_105201</name>
</gene>
<dbReference type="EMBL" id="CAADFA010000520">
    <property type="protein sequence ID" value="VFJ69382.1"/>
    <property type="molecule type" value="Genomic_DNA"/>
</dbReference>
<name>A0A450TKB0_9GAMM</name>
<dbReference type="EMBL" id="CAADFL010000450">
    <property type="protein sequence ID" value="VFK16908.1"/>
    <property type="molecule type" value="Genomic_DNA"/>
</dbReference>
<evidence type="ECO:0000313" key="3">
    <source>
        <dbReference type="EMBL" id="VFK16908.1"/>
    </source>
</evidence>
<evidence type="ECO:0000313" key="4">
    <source>
        <dbReference type="EMBL" id="VFK23847.1"/>
    </source>
</evidence>
<accession>A0A450TKB0</accession>
<evidence type="ECO:0000313" key="2">
    <source>
        <dbReference type="EMBL" id="VFJ69382.1"/>
    </source>
</evidence>
<dbReference type="EMBL" id="CAADFL010000952">
    <property type="protein sequence ID" value="VFK23847.1"/>
    <property type="molecule type" value="Genomic_DNA"/>
</dbReference>
<dbReference type="AlphaFoldDB" id="A0A450TKB0"/>
<sequence length="41" mass="4681">MKKLAALRMRYHNQIGSQLVRSSKKGEITYPNFADGSSQRL</sequence>
<organism evidence="1">
    <name type="scientific">Candidatus Kentrum sp. FM</name>
    <dbReference type="NCBI Taxonomy" id="2126340"/>
    <lineage>
        <taxon>Bacteria</taxon>
        <taxon>Pseudomonadati</taxon>
        <taxon>Pseudomonadota</taxon>
        <taxon>Gammaproteobacteria</taxon>
        <taxon>Candidatus Kentrum</taxon>
    </lineage>
</organism>